<reference evidence="2" key="1">
    <citation type="submission" date="2022-05" db="EMBL/GenBank/DDBJ databases">
        <authorList>
            <person name="Tuo L."/>
        </authorList>
    </citation>
    <scope>NUCLEOTIDE SEQUENCE</scope>
    <source>
        <strain evidence="2">BSK12Z-4</strain>
    </source>
</reference>
<dbReference type="InterPro" id="IPR050266">
    <property type="entry name" value="AB_hydrolase_sf"/>
</dbReference>
<evidence type="ECO:0000259" key="1">
    <source>
        <dbReference type="Pfam" id="PF00561"/>
    </source>
</evidence>
<comment type="caution">
    <text evidence="2">The sequence shown here is derived from an EMBL/GenBank/DDBJ whole genome shotgun (WGS) entry which is preliminary data.</text>
</comment>
<dbReference type="PRINTS" id="PR00111">
    <property type="entry name" value="ABHYDROLASE"/>
</dbReference>
<dbReference type="Gene3D" id="3.40.50.1820">
    <property type="entry name" value="alpha/beta hydrolase"/>
    <property type="match status" value="1"/>
</dbReference>
<keyword evidence="3" id="KW-1185">Reference proteome</keyword>
<name>A0A9X2IFL6_9ACTN</name>
<dbReference type="PANTHER" id="PTHR43798">
    <property type="entry name" value="MONOACYLGLYCEROL LIPASE"/>
    <property type="match status" value="1"/>
</dbReference>
<accession>A0A9X2IFL6</accession>
<evidence type="ECO:0000313" key="3">
    <source>
        <dbReference type="Proteomes" id="UP001139485"/>
    </source>
</evidence>
<sequence>MTMHRSYVDTPRGQVHLRRAGEGPRAVLLLHQTAASGVMFEAFAQRFLAAEGAEEFTLLAPDTPGFGMSFTPPEDYDLDVWAGDMIAVLDALGLDEVDVLGHHTGGAVAICLAAAHPDRVRSLTMVGALGMSTEERLAWHEAVRGMEVRPGGGHLVDAWQQVGTIDGPDTTCAPSVELQHREVIDKLRAGARWHEAYLAVFRTDLVARLAATSLPTLLLCGRHDVLAPYVDGTVSARPGIQYRELAAGGYVLDQDPDQVVRPFHTFLQVVALQEAS</sequence>
<dbReference type="EMBL" id="JAMOIL010000026">
    <property type="protein sequence ID" value="MCM0621966.1"/>
    <property type="molecule type" value="Genomic_DNA"/>
</dbReference>
<proteinExistence type="predicted"/>
<dbReference type="GO" id="GO:0046464">
    <property type="term" value="P:acylglycerol catabolic process"/>
    <property type="evidence" value="ECO:0007669"/>
    <property type="project" value="TreeGrafter"/>
</dbReference>
<dbReference type="GO" id="GO:0016020">
    <property type="term" value="C:membrane"/>
    <property type="evidence" value="ECO:0007669"/>
    <property type="project" value="TreeGrafter"/>
</dbReference>
<dbReference type="GO" id="GO:0047372">
    <property type="term" value="F:monoacylglycerol lipase activity"/>
    <property type="evidence" value="ECO:0007669"/>
    <property type="project" value="TreeGrafter"/>
</dbReference>
<dbReference type="AlphaFoldDB" id="A0A9X2IFL6"/>
<dbReference type="SUPFAM" id="SSF53474">
    <property type="entry name" value="alpha/beta-Hydrolases"/>
    <property type="match status" value="1"/>
</dbReference>
<gene>
    <name evidence="2" type="ORF">M8330_16875</name>
</gene>
<organism evidence="2 3">
    <name type="scientific">Nocardioides bruguierae</name>
    <dbReference type="NCBI Taxonomy" id="2945102"/>
    <lineage>
        <taxon>Bacteria</taxon>
        <taxon>Bacillati</taxon>
        <taxon>Actinomycetota</taxon>
        <taxon>Actinomycetes</taxon>
        <taxon>Propionibacteriales</taxon>
        <taxon>Nocardioidaceae</taxon>
        <taxon>Nocardioides</taxon>
    </lineage>
</organism>
<dbReference type="InterPro" id="IPR029058">
    <property type="entry name" value="AB_hydrolase_fold"/>
</dbReference>
<dbReference type="Pfam" id="PF00561">
    <property type="entry name" value="Abhydrolase_1"/>
    <property type="match status" value="1"/>
</dbReference>
<evidence type="ECO:0000313" key="2">
    <source>
        <dbReference type="EMBL" id="MCM0621966.1"/>
    </source>
</evidence>
<dbReference type="InterPro" id="IPR000073">
    <property type="entry name" value="AB_hydrolase_1"/>
</dbReference>
<dbReference type="RefSeq" id="WP_250828283.1">
    <property type="nucleotide sequence ID" value="NZ_JAMOIL010000026.1"/>
</dbReference>
<protein>
    <submittedName>
        <fullName evidence="2">Alpha/beta hydrolase</fullName>
    </submittedName>
</protein>
<dbReference type="PANTHER" id="PTHR43798:SF5">
    <property type="entry name" value="MONOACYLGLYCEROL LIPASE ABHD6"/>
    <property type="match status" value="1"/>
</dbReference>
<keyword evidence="2" id="KW-0378">Hydrolase</keyword>
<feature type="domain" description="AB hydrolase-1" evidence="1">
    <location>
        <begin position="26"/>
        <end position="139"/>
    </location>
</feature>
<dbReference type="Proteomes" id="UP001139485">
    <property type="component" value="Unassembled WGS sequence"/>
</dbReference>